<evidence type="ECO:0000313" key="9">
    <source>
        <dbReference type="EMBL" id="MCQ4163432.1"/>
    </source>
</evidence>
<feature type="transmembrane region" description="Helical" evidence="7">
    <location>
        <begin position="95"/>
        <end position="116"/>
    </location>
</feature>
<dbReference type="SUPFAM" id="SSF144091">
    <property type="entry name" value="Rhomboid-like"/>
    <property type="match status" value="1"/>
</dbReference>
<reference evidence="9" key="1">
    <citation type="submission" date="2022-07" db="EMBL/GenBank/DDBJ databases">
        <title>Tahibacter sp., a new gammaproteobacterium isolated from the silt sample collected at pig farm.</title>
        <authorList>
            <person name="Chen H."/>
        </authorList>
    </citation>
    <scope>NUCLEOTIDE SEQUENCE</scope>
    <source>
        <strain evidence="9">P2K</strain>
    </source>
</reference>
<keyword evidence="5 7" id="KW-1133">Transmembrane helix</keyword>
<evidence type="ECO:0000313" key="10">
    <source>
        <dbReference type="Proteomes" id="UP001165498"/>
    </source>
</evidence>
<evidence type="ECO:0000256" key="1">
    <source>
        <dbReference type="ARBA" id="ARBA00004141"/>
    </source>
</evidence>
<dbReference type="PANTHER" id="PTHR43731:SF14">
    <property type="entry name" value="PRESENILIN-ASSOCIATED RHOMBOID-LIKE PROTEIN, MITOCHONDRIAL"/>
    <property type="match status" value="1"/>
</dbReference>
<protein>
    <submittedName>
        <fullName evidence="9">Rhomboid family intramembrane serine protease</fullName>
    </submittedName>
</protein>
<evidence type="ECO:0000256" key="3">
    <source>
        <dbReference type="ARBA" id="ARBA00022692"/>
    </source>
</evidence>
<dbReference type="PANTHER" id="PTHR43731">
    <property type="entry name" value="RHOMBOID PROTEASE"/>
    <property type="match status" value="1"/>
</dbReference>
<dbReference type="RefSeq" id="WP_255910581.1">
    <property type="nucleotide sequence ID" value="NZ_JANFQO010000001.1"/>
</dbReference>
<dbReference type="InterPro" id="IPR022764">
    <property type="entry name" value="Peptidase_S54_rhomboid_dom"/>
</dbReference>
<keyword evidence="9" id="KW-0645">Protease</keyword>
<dbReference type="Gene3D" id="1.20.1540.10">
    <property type="entry name" value="Rhomboid-like"/>
    <property type="match status" value="1"/>
</dbReference>
<keyword evidence="3 7" id="KW-0812">Transmembrane</keyword>
<evidence type="ECO:0000256" key="5">
    <source>
        <dbReference type="ARBA" id="ARBA00022989"/>
    </source>
</evidence>
<feature type="transmembrane region" description="Helical" evidence="7">
    <location>
        <begin position="122"/>
        <end position="140"/>
    </location>
</feature>
<comment type="subcellular location">
    <subcellularLocation>
        <location evidence="1">Membrane</location>
        <topology evidence="1">Multi-pass membrane protein</topology>
    </subcellularLocation>
</comment>
<gene>
    <name evidence="9" type="ORF">NM961_01790</name>
</gene>
<dbReference type="GO" id="GO:0006508">
    <property type="term" value="P:proteolysis"/>
    <property type="evidence" value="ECO:0007669"/>
    <property type="project" value="UniProtKB-KW"/>
</dbReference>
<evidence type="ECO:0000256" key="7">
    <source>
        <dbReference type="SAM" id="Phobius"/>
    </source>
</evidence>
<sequence length="212" mass="22852">MNAPLVTVWLVIVNTVVWAAQAFLGDRPLLRYALWPPGEHVLAMLGERSIVVGFAPHQLVSYGFLHADAVHLAFNLIGLVVFGPLIERCMGAGHFLFYYFFCLVAAGLLQLMNVAGGPPAPTLGASGAVYGLLAAAALLYPQRRLLLFPLPFEVRVRTLALVLGGLALAHGVLGSQAGVAHFAHLGGMLGGFLLVQYWRGLLPLKPRRWLEP</sequence>
<evidence type="ECO:0000256" key="2">
    <source>
        <dbReference type="ARBA" id="ARBA00009045"/>
    </source>
</evidence>
<dbReference type="InterPro" id="IPR035952">
    <property type="entry name" value="Rhomboid-like_sf"/>
</dbReference>
<evidence type="ECO:0000259" key="8">
    <source>
        <dbReference type="Pfam" id="PF01694"/>
    </source>
</evidence>
<dbReference type="InterPro" id="IPR050925">
    <property type="entry name" value="Rhomboid_protease_S54"/>
</dbReference>
<keyword evidence="4" id="KW-0378">Hydrolase</keyword>
<keyword evidence="10" id="KW-1185">Reference proteome</keyword>
<proteinExistence type="inferred from homology"/>
<evidence type="ECO:0000256" key="6">
    <source>
        <dbReference type="ARBA" id="ARBA00023136"/>
    </source>
</evidence>
<name>A0ABT1QLX6_9GAMM</name>
<comment type="similarity">
    <text evidence="2">Belongs to the peptidase S54 family.</text>
</comment>
<evidence type="ECO:0000256" key="4">
    <source>
        <dbReference type="ARBA" id="ARBA00022801"/>
    </source>
</evidence>
<feature type="transmembrane region" description="Helical" evidence="7">
    <location>
        <begin position="152"/>
        <end position="173"/>
    </location>
</feature>
<dbReference type="GO" id="GO:0008233">
    <property type="term" value="F:peptidase activity"/>
    <property type="evidence" value="ECO:0007669"/>
    <property type="project" value="UniProtKB-KW"/>
</dbReference>
<keyword evidence="6 7" id="KW-0472">Membrane</keyword>
<organism evidence="9 10">
    <name type="scientific">Tahibacter harae</name>
    <dbReference type="NCBI Taxonomy" id="2963937"/>
    <lineage>
        <taxon>Bacteria</taxon>
        <taxon>Pseudomonadati</taxon>
        <taxon>Pseudomonadota</taxon>
        <taxon>Gammaproteobacteria</taxon>
        <taxon>Lysobacterales</taxon>
        <taxon>Rhodanobacteraceae</taxon>
        <taxon>Tahibacter</taxon>
    </lineage>
</organism>
<comment type="caution">
    <text evidence="9">The sequence shown here is derived from an EMBL/GenBank/DDBJ whole genome shotgun (WGS) entry which is preliminary data.</text>
</comment>
<dbReference type="Proteomes" id="UP001165498">
    <property type="component" value="Unassembled WGS sequence"/>
</dbReference>
<dbReference type="EMBL" id="JANFQO010000001">
    <property type="protein sequence ID" value="MCQ4163432.1"/>
    <property type="molecule type" value="Genomic_DNA"/>
</dbReference>
<dbReference type="Pfam" id="PF01694">
    <property type="entry name" value="Rhomboid"/>
    <property type="match status" value="1"/>
</dbReference>
<accession>A0ABT1QLX6</accession>
<feature type="domain" description="Peptidase S54 rhomboid" evidence="8">
    <location>
        <begin position="57"/>
        <end position="195"/>
    </location>
</feature>
<feature type="transmembrane region" description="Helical" evidence="7">
    <location>
        <begin position="69"/>
        <end position="86"/>
    </location>
</feature>